<dbReference type="Proteomes" id="UP001162834">
    <property type="component" value="Chromosome"/>
</dbReference>
<dbReference type="FunFam" id="3.40.50.720:FF:000084">
    <property type="entry name" value="Short-chain dehydrogenase reductase"/>
    <property type="match status" value="1"/>
</dbReference>
<protein>
    <submittedName>
        <fullName evidence="3">3-oxoacyl-[acyl-carrier-protein] reductase FabG</fullName>
        <ecNumber evidence="3">1.1.1.100</ecNumber>
    </submittedName>
</protein>
<dbReference type="KEGG" id="sbae:DSM104329_03924"/>
<dbReference type="Pfam" id="PF13561">
    <property type="entry name" value="adh_short_C2"/>
    <property type="match status" value="1"/>
</dbReference>
<dbReference type="EC" id="1.1.1.100" evidence="3"/>
<dbReference type="AlphaFoldDB" id="A0A9E6Y0P0"/>
<comment type="similarity">
    <text evidence="1">Belongs to the short-chain dehydrogenases/reductases (SDR) family.</text>
</comment>
<sequence length="261" mass="26968">MDLGLSGRAGIVTGASRGIGLAIARGLAAEGARVLMVSRGERELAARAAEIDAEWLALDVSEPDAGDRIVACCAEQMSGPDFLVNNAGIAEMKALEELTDADWQRDWDLHVMASMRLMRAACPRMAGAGWGRVVNVSSSSGKRPSGTLAMSYSVTKAAQLALSRAFADRYAADGVRVNAIAPGMALSEGWTGAGGLAEQLGRTRGTSAAEVLRAQGERLPIGRALEVDEVAQIAVILCSEVASGVAGAAWSVDGGVWASIV</sequence>
<dbReference type="InterPro" id="IPR050259">
    <property type="entry name" value="SDR"/>
</dbReference>
<gene>
    <name evidence="3" type="primary">fabG_12</name>
    <name evidence="3" type="ORF">DSM104329_03924</name>
</gene>
<dbReference type="EMBL" id="CP087164">
    <property type="protein sequence ID" value="UGS37508.1"/>
    <property type="molecule type" value="Genomic_DNA"/>
</dbReference>
<accession>A0A9E6Y0P0</accession>
<dbReference type="InterPro" id="IPR036291">
    <property type="entry name" value="NAD(P)-bd_dom_sf"/>
</dbReference>
<organism evidence="3 4">
    <name type="scientific">Capillimicrobium parvum</name>
    <dbReference type="NCBI Taxonomy" id="2884022"/>
    <lineage>
        <taxon>Bacteria</taxon>
        <taxon>Bacillati</taxon>
        <taxon>Actinomycetota</taxon>
        <taxon>Thermoleophilia</taxon>
        <taxon>Solirubrobacterales</taxon>
        <taxon>Capillimicrobiaceae</taxon>
        <taxon>Capillimicrobium</taxon>
    </lineage>
</organism>
<keyword evidence="4" id="KW-1185">Reference proteome</keyword>
<dbReference type="PRINTS" id="PR00080">
    <property type="entry name" value="SDRFAMILY"/>
</dbReference>
<dbReference type="GO" id="GO:0004316">
    <property type="term" value="F:3-oxoacyl-[acyl-carrier-protein] reductase (NADPH) activity"/>
    <property type="evidence" value="ECO:0007669"/>
    <property type="project" value="UniProtKB-EC"/>
</dbReference>
<dbReference type="PANTHER" id="PTHR42879">
    <property type="entry name" value="3-OXOACYL-(ACYL-CARRIER-PROTEIN) REDUCTASE"/>
    <property type="match status" value="1"/>
</dbReference>
<name>A0A9E6Y0P0_9ACTN</name>
<dbReference type="PRINTS" id="PR00081">
    <property type="entry name" value="GDHRDH"/>
</dbReference>
<keyword evidence="2 3" id="KW-0560">Oxidoreductase</keyword>
<evidence type="ECO:0000256" key="2">
    <source>
        <dbReference type="ARBA" id="ARBA00023002"/>
    </source>
</evidence>
<evidence type="ECO:0000313" key="4">
    <source>
        <dbReference type="Proteomes" id="UP001162834"/>
    </source>
</evidence>
<dbReference type="Gene3D" id="3.40.50.720">
    <property type="entry name" value="NAD(P)-binding Rossmann-like Domain"/>
    <property type="match status" value="1"/>
</dbReference>
<reference evidence="3" key="1">
    <citation type="journal article" date="2022" name="Int. J. Syst. Evol. Microbiol.">
        <title>Pseudomonas aegrilactucae sp. nov. and Pseudomonas morbosilactucae sp. nov., pathogens causing bacterial rot of lettuce in Japan.</title>
        <authorList>
            <person name="Sawada H."/>
            <person name="Fujikawa T."/>
            <person name="Satou M."/>
        </authorList>
    </citation>
    <scope>NUCLEOTIDE SEQUENCE</scope>
    <source>
        <strain evidence="3">0166_1</strain>
    </source>
</reference>
<evidence type="ECO:0000256" key="1">
    <source>
        <dbReference type="ARBA" id="ARBA00006484"/>
    </source>
</evidence>
<dbReference type="RefSeq" id="WP_259311562.1">
    <property type="nucleotide sequence ID" value="NZ_CP087164.1"/>
</dbReference>
<dbReference type="SUPFAM" id="SSF51735">
    <property type="entry name" value="NAD(P)-binding Rossmann-fold domains"/>
    <property type="match status" value="1"/>
</dbReference>
<dbReference type="InterPro" id="IPR002347">
    <property type="entry name" value="SDR_fam"/>
</dbReference>
<evidence type="ECO:0000313" key="3">
    <source>
        <dbReference type="EMBL" id="UGS37508.1"/>
    </source>
</evidence>
<proteinExistence type="inferred from homology"/>